<evidence type="ECO:0000313" key="3">
    <source>
        <dbReference type="Proteomes" id="UP000005233"/>
    </source>
</evidence>
<dbReference type="HOGENOM" id="CLU_771285_0_0_2"/>
<sequence>MAAPFAVKPLKQPGLIDRILGGQPIENALIEINNLLATADNIKNVNDEQLERIFQKYKVKNPHRFDKDFNEIYRTYLTYCLSDKKMGEDEVAALQRLKSLFALNDNNAQNIFRSVAEATYKESLDQVLMDGHISDSEKEFLDRLQNELKLPDEFIKNIYAAKAGGLLQKRFDEAMSDARISPEEDRELEALAKNLHVVPNFDEKTRALLNKYRLLWLIDNGDIPEIPVSINLQRNEKCYFTCNVDWYETRAVRYRVNYGGPTMSVKIAPGVRWRMGSLGVRTMSNQELTRIDTGTMYLTNKRLIFMGTMKNTTIALTKILDFKPYKNGVDIRKENGKSPFIGFSDNVDVFAEILSRLLMAMKR</sequence>
<dbReference type="OrthoDB" id="67021at2157"/>
<dbReference type="InterPro" id="IPR029024">
    <property type="entry name" value="TerB-like"/>
</dbReference>
<organism evidence="2 3">
    <name type="scientific">Methanocella conradii (strain DSM 24694 / JCM 17849 / CGMCC 1.5162 / HZ254)</name>
    <dbReference type="NCBI Taxonomy" id="1041930"/>
    <lineage>
        <taxon>Archaea</taxon>
        <taxon>Methanobacteriati</taxon>
        <taxon>Methanobacteriota</taxon>
        <taxon>Stenosarchaea group</taxon>
        <taxon>Methanomicrobia</taxon>
        <taxon>Methanocellales</taxon>
        <taxon>Methanocellaceae</taxon>
        <taxon>Methanocella</taxon>
    </lineage>
</organism>
<dbReference type="GO" id="GO:0045037">
    <property type="term" value="P:protein import into chloroplast stroma"/>
    <property type="evidence" value="ECO:0007669"/>
    <property type="project" value="TreeGrafter"/>
</dbReference>
<reference evidence="2 3" key="1">
    <citation type="journal article" date="2012" name="J. Bacteriol.">
        <title>Complete genome sequence of a thermophilic methanogen, Methanocella conradii HZ254, isolated from Chinese rice field soil.</title>
        <authorList>
            <person name="Lu Z."/>
            <person name="Lu Y."/>
        </authorList>
    </citation>
    <scope>NUCLEOTIDE SEQUENCE [LARGE SCALE GENOMIC DNA]</scope>
    <source>
        <strain evidence="3">DSM 24694 / JCM 17849 / CGMCC 1.5162 / HZ254</strain>
    </source>
</reference>
<keyword evidence="1" id="KW-0175">Coiled coil</keyword>
<proteinExistence type="predicted"/>
<keyword evidence="3" id="KW-1185">Reference proteome</keyword>
<dbReference type="InterPro" id="IPR031610">
    <property type="entry name" value="TIC110"/>
</dbReference>
<dbReference type="Pfam" id="PF16940">
    <property type="entry name" value="Tic110"/>
    <property type="match status" value="1"/>
</dbReference>
<feature type="coiled-coil region" evidence="1">
    <location>
        <begin position="25"/>
        <end position="52"/>
    </location>
</feature>
<name>H8I685_METCZ</name>
<evidence type="ECO:0000313" key="2">
    <source>
        <dbReference type="EMBL" id="AFD00732.1"/>
    </source>
</evidence>
<accession>H8I685</accession>
<dbReference type="KEGG" id="mez:Mtc_1992"/>
<dbReference type="eggNOG" id="arCOG07601">
    <property type="taxonomic scope" value="Archaea"/>
</dbReference>
<dbReference type="EMBL" id="CP003243">
    <property type="protein sequence ID" value="AFD00732.1"/>
    <property type="molecule type" value="Genomic_DNA"/>
</dbReference>
<dbReference type="AlphaFoldDB" id="H8I685"/>
<evidence type="ECO:0000256" key="1">
    <source>
        <dbReference type="SAM" id="Coils"/>
    </source>
</evidence>
<dbReference type="Proteomes" id="UP000005233">
    <property type="component" value="Chromosome"/>
</dbReference>
<protein>
    <submittedName>
        <fullName evidence="2">Uncharacterized protein</fullName>
    </submittedName>
</protein>
<dbReference type="SUPFAM" id="SSF158682">
    <property type="entry name" value="TerB-like"/>
    <property type="match status" value="1"/>
</dbReference>
<dbReference type="PANTHER" id="PTHR34935:SF3">
    <property type="entry name" value="PROTEIN TIC110, CHLOROPLASTIC"/>
    <property type="match status" value="1"/>
</dbReference>
<dbReference type="PANTHER" id="PTHR34935">
    <property type="entry name" value="PROTEIN TIC110, CHLOROPLASTIC"/>
    <property type="match status" value="1"/>
</dbReference>
<gene>
    <name evidence="2" type="ordered locus">Mtc_1992</name>
</gene>